<protein>
    <submittedName>
        <fullName evidence="1">Uncharacterized protein</fullName>
    </submittedName>
</protein>
<gene>
    <name evidence="1" type="ORF">NM203_17400</name>
</gene>
<name>A0ABT1M475_9MYCO</name>
<organism evidence="1 2">
    <name type="scientific">Mycolicibacterium arenosum</name>
    <dbReference type="NCBI Taxonomy" id="2952157"/>
    <lineage>
        <taxon>Bacteria</taxon>
        <taxon>Bacillati</taxon>
        <taxon>Actinomycetota</taxon>
        <taxon>Actinomycetes</taxon>
        <taxon>Mycobacteriales</taxon>
        <taxon>Mycobacteriaceae</taxon>
        <taxon>Mycolicibacterium</taxon>
    </lineage>
</organism>
<evidence type="ECO:0000313" key="1">
    <source>
        <dbReference type="EMBL" id="MCP9273968.1"/>
    </source>
</evidence>
<dbReference type="EMBL" id="JANDBD010000007">
    <property type="protein sequence ID" value="MCP9273968.1"/>
    <property type="molecule type" value="Genomic_DNA"/>
</dbReference>
<evidence type="ECO:0000313" key="2">
    <source>
        <dbReference type="Proteomes" id="UP001651690"/>
    </source>
</evidence>
<reference evidence="1 2" key="1">
    <citation type="submission" date="2022-06" db="EMBL/GenBank/DDBJ databases">
        <title>Mycolicibacterium sp. CAU 1645 isolated from seawater.</title>
        <authorList>
            <person name="Kim W."/>
        </authorList>
    </citation>
    <scope>NUCLEOTIDE SEQUENCE [LARGE SCALE GENOMIC DNA]</scope>
    <source>
        <strain evidence="1 2">CAU 1645</strain>
    </source>
</reference>
<comment type="caution">
    <text evidence="1">The sequence shown here is derived from an EMBL/GenBank/DDBJ whole genome shotgun (WGS) entry which is preliminary data.</text>
</comment>
<dbReference type="Proteomes" id="UP001651690">
    <property type="component" value="Unassembled WGS sequence"/>
</dbReference>
<proteinExistence type="predicted"/>
<sequence>MALISIGGPRRLTALLRHLTDLSRPRVAHVEAPTVEPMKRHYPPRRERVIESAAMRREMYRL</sequence>
<dbReference type="RefSeq" id="WP_255061306.1">
    <property type="nucleotide sequence ID" value="NZ_JANDBD010000007.1"/>
</dbReference>
<accession>A0ABT1M475</accession>
<keyword evidence="2" id="KW-1185">Reference proteome</keyword>